<comment type="caution">
    <text evidence="5">The sequence shown here is derived from an EMBL/GenBank/DDBJ whole genome shotgun (WGS) entry which is preliminary data.</text>
</comment>
<dbReference type="InterPro" id="IPR011006">
    <property type="entry name" value="CheY-like_superfamily"/>
</dbReference>
<reference evidence="5" key="2">
    <citation type="journal article" date="2021" name="PeerJ">
        <title>Extensive microbial diversity within the chicken gut microbiome revealed by metagenomics and culture.</title>
        <authorList>
            <person name="Gilroy R."/>
            <person name="Ravi A."/>
            <person name="Getino M."/>
            <person name="Pursley I."/>
            <person name="Horton D.L."/>
            <person name="Alikhan N.F."/>
            <person name="Baker D."/>
            <person name="Gharbi K."/>
            <person name="Hall N."/>
            <person name="Watson M."/>
            <person name="Adriaenssens E.M."/>
            <person name="Foster-Nyarko E."/>
            <person name="Jarju S."/>
            <person name="Secka A."/>
            <person name="Antonio M."/>
            <person name="Oren A."/>
            <person name="Chaudhuri R.R."/>
            <person name="La Ragione R."/>
            <person name="Hildebrand F."/>
            <person name="Pallen M.J."/>
        </authorList>
    </citation>
    <scope>NUCLEOTIDE SEQUENCE</scope>
    <source>
        <strain evidence="5">CHK154-7741</strain>
    </source>
</reference>
<name>A0A9D1MZJ0_9CLOT</name>
<feature type="domain" description="Response regulatory" evidence="4">
    <location>
        <begin position="4"/>
        <end position="122"/>
    </location>
</feature>
<evidence type="ECO:0000256" key="3">
    <source>
        <dbReference type="PROSITE-ProRule" id="PRU00169"/>
    </source>
</evidence>
<dbReference type="SUPFAM" id="SSF52172">
    <property type="entry name" value="CheY-like"/>
    <property type="match status" value="1"/>
</dbReference>
<comment type="caution">
    <text evidence="3">Lacks conserved residue(s) required for the propagation of feature annotation.</text>
</comment>
<dbReference type="Proteomes" id="UP000886748">
    <property type="component" value="Unassembled WGS sequence"/>
</dbReference>
<protein>
    <recommendedName>
        <fullName evidence="1">Stage 0 sporulation protein A homolog</fullName>
    </recommendedName>
</protein>
<dbReference type="PROSITE" id="PS50110">
    <property type="entry name" value="RESPONSE_REGULATORY"/>
    <property type="match status" value="1"/>
</dbReference>
<accession>A0A9D1MZJ0</accession>
<organism evidence="5 6">
    <name type="scientific">Candidatus Limenecus avicola</name>
    <dbReference type="NCBI Taxonomy" id="2840847"/>
    <lineage>
        <taxon>Bacteria</taxon>
        <taxon>Bacillati</taxon>
        <taxon>Bacillota</taxon>
        <taxon>Clostridia</taxon>
        <taxon>Eubacteriales</taxon>
        <taxon>Clostridiaceae</taxon>
        <taxon>Clostridiaceae incertae sedis</taxon>
        <taxon>Candidatus Limenecus</taxon>
    </lineage>
</organism>
<dbReference type="Gene3D" id="3.40.50.2300">
    <property type="match status" value="1"/>
</dbReference>
<dbReference type="GO" id="GO:0000160">
    <property type="term" value="P:phosphorelay signal transduction system"/>
    <property type="evidence" value="ECO:0007669"/>
    <property type="project" value="InterPro"/>
</dbReference>
<evidence type="ECO:0000256" key="1">
    <source>
        <dbReference type="ARBA" id="ARBA00018672"/>
    </source>
</evidence>
<evidence type="ECO:0000256" key="2">
    <source>
        <dbReference type="ARBA" id="ARBA00024867"/>
    </source>
</evidence>
<sequence length="407" mass="47440">MENSILLITDNEKVSKLVKAKVLLLRNSDVFESVSSKDCLEKVKEKNPVLIFYHLCADNEEEFLNFVQKIRQNDNTKTCSIILLFEEFDENTLCSAYEKGITDFLTLDATETEFTIRTLWCLKKRENLYESQNKKDILSQLKILDKNNQVYTENYTYTILKEESKKDWGTFVVAAPDINIRSKISPENLMNTIKKTVRSCDILGYASDFKIYLWFRHTAKEDVLKVLEKIRTALTADFTICAGYIETKDIAFDRAEELANKALSKALLKGNSFLFAQEPVKKEVNLEVNVKNFKLHKENFVKKLENILSPLFYQTQKRNEEKLFETKITQTVTEERGNFSLKNEKGESFFTVSYPGYTKINVEIIHNIKNQDLKAEKLFVDTNELSEEKLEYLLNSFIKDFQTYTND</sequence>
<reference evidence="5" key="1">
    <citation type="submission" date="2020-10" db="EMBL/GenBank/DDBJ databases">
        <authorList>
            <person name="Gilroy R."/>
        </authorList>
    </citation>
    <scope>NUCLEOTIDE SEQUENCE</scope>
    <source>
        <strain evidence="5">CHK154-7741</strain>
    </source>
</reference>
<dbReference type="EMBL" id="DVOD01000020">
    <property type="protein sequence ID" value="HIU92044.1"/>
    <property type="molecule type" value="Genomic_DNA"/>
</dbReference>
<dbReference type="InterPro" id="IPR001789">
    <property type="entry name" value="Sig_transdc_resp-reg_receiver"/>
</dbReference>
<evidence type="ECO:0000313" key="6">
    <source>
        <dbReference type="Proteomes" id="UP000886748"/>
    </source>
</evidence>
<evidence type="ECO:0000259" key="4">
    <source>
        <dbReference type="PROSITE" id="PS50110"/>
    </source>
</evidence>
<dbReference type="AlphaFoldDB" id="A0A9D1MZJ0"/>
<comment type="function">
    <text evidence="2">May play the central regulatory role in sporulation. It may be an element of the effector pathway responsible for the activation of sporulation genes in response to nutritional stress. Spo0A may act in concert with spo0H (a sigma factor) to control the expression of some genes that are critical to the sporulation process.</text>
</comment>
<gene>
    <name evidence="5" type="ORF">IAD26_02795</name>
</gene>
<evidence type="ECO:0000313" key="5">
    <source>
        <dbReference type="EMBL" id="HIU92044.1"/>
    </source>
</evidence>
<proteinExistence type="predicted"/>